<sequence length="742" mass="84152">MNISTLPKLSHPDVDIAQFDLMRVLDYLDDAEQQIVLKACAFGDQAHIKDKRKSGEPYITHPIAVAEILGSFRMDVDTIVAAILHDTVEDTPITEEDLTREFGKAVAQIVNGVTKLKSSNEKHINKAATFYRIITATLEDPRVLIVKLADRLHNMTTIEAVPEKKQQATAQETLDFYVPFARTLGLNDLADYIEILCYRSLNAPMYNKLSDKLMQHGLGRTFQQEAIHNYLNIVLSRLGVKGYVKDVDNRVTLFRQFFKNRGEITDLLWHYEFMLVMDKVEDCDQIAKYFINKYQIAPECIEDNIRHPRAGGNQSFTITYKNDHDTIKVVILTKTMLKTTRLGILMGEAASPLSQSVIQASLRNLQNLIADNQSDIEEQPSDAVTVVDKLIGYLHERKIICYTPNGDAYELPRGSTALDFAYTISTHIGNRATGAQINGVEAKLGTILKTGNRVKIHTDPNAIPKAEWLGFVATNKARRALFEWLKGLNPEQKEHEGKTAFERALKTQNLSLADVSDEQWQLLLDWRGLQDKSAFFTEFTTGKLLPQIAVSRLLTQEQLAKNQASAHAANQPQSLIADAANMEMNFSSCCHPVYGDPIVGHISKNGLVVHRHKCFSIDEIRRVNEYQVIPLHWRVSNSEDEVSKRIYFDAALKINQNLTDEQISDLIFIVRDTQTGFEYIEQRNGYTLLFVVVQSRDQIASLIQRLRTFLGYPNIVRLYQWNDEVLLSQSQNTSAPRNKDIL</sequence>
<dbReference type="Gene3D" id="1.10.3210.10">
    <property type="entry name" value="Hypothetical protein af1432"/>
    <property type="match status" value="1"/>
</dbReference>
<evidence type="ECO:0000313" key="9">
    <source>
        <dbReference type="Proteomes" id="UP000229340"/>
    </source>
</evidence>
<dbReference type="STRING" id="34062.AXE82_10170"/>
<evidence type="ECO:0000256" key="1">
    <source>
        <dbReference type="ARBA" id="ARBA00007476"/>
    </source>
</evidence>
<dbReference type="InterPro" id="IPR043519">
    <property type="entry name" value="NT_sf"/>
</dbReference>
<dbReference type="Pfam" id="PF13328">
    <property type="entry name" value="HD_4"/>
    <property type="match status" value="1"/>
</dbReference>
<organism evidence="8 9">
    <name type="scientific">Faucicola osloensis</name>
    <name type="common">Moraxella osloensis</name>
    <dbReference type="NCBI Taxonomy" id="34062"/>
    <lineage>
        <taxon>Bacteria</taxon>
        <taxon>Pseudomonadati</taxon>
        <taxon>Pseudomonadota</taxon>
        <taxon>Gammaproteobacteria</taxon>
        <taxon>Moraxellales</taxon>
        <taxon>Moraxellaceae</taxon>
        <taxon>Faucicola</taxon>
    </lineage>
</organism>
<dbReference type="GO" id="GO:0008893">
    <property type="term" value="F:guanosine-3',5'-bis(diphosphate) 3'-diphosphatase activity"/>
    <property type="evidence" value="ECO:0007669"/>
    <property type="project" value="TreeGrafter"/>
</dbReference>
<dbReference type="Pfam" id="PF02824">
    <property type="entry name" value="TGS"/>
    <property type="match status" value="1"/>
</dbReference>
<dbReference type="InterPro" id="IPR012676">
    <property type="entry name" value="TGS-like"/>
</dbReference>
<dbReference type="GO" id="GO:0005886">
    <property type="term" value="C:plasma membrane"/>
    <property type="evidence" value="ECO:0007669"/>
    <property type="project" value="TreeGrafter"/>
</dbReference>
<dbReference type="InterPro" id="IPR003607">
    <property type="entry name" value="HD/PDEase_dom"/>
</dbReference>
<dbReference type="InterPro" id="IPR012675">
    <property type="entry name" value="Beta-grasp_dom_sf"/>
</dbReference>
<dbReference type="InterPro" id="IPR004095">
    <property type="entry name" value="TGS"/>
</dbReference>
<dbReference type="EMBL" id="CP024443">
    <property type="protein sequence ID" value="ATR78373.1"/>
    <property type="molecule type" value="Genomic_DNA"/>
</dbReference>
<keyword evidence="3 8" id="KW-0378">Hydrolase</keyword>
<dbReference type="CDD" id="cd00077">
    <property type="entry name" value="HDc"/>
    <property type="match status" value="1"/>
</dbReference>
<dbReference type="GO" id="GO:0008728">
    <property type="term" value="F:GTP diphosphokinase activity"/>
    <property type="evidence" value="ECO:0007669"/>
    <property type="project" value="TreeGrafter"/>
</dbReference>
<comment type="similarity">
    <text evidence="1">Belongs to the RelA/SpoT family.</text>
</comment>
<dbReference type="AlphaFoldDB" id="A0A2D2LTN5"/>
<reference evidence="9" key="1">
    <citation type="submission" date="2017-11" db="EMBL/GenBank/DDBJ databases">
        <title>Complete genome sequence of Moraxella osloensis NP7 isolated from human skin.</title>
        <authorList>
            <person name="Lee K."/>
            <person name="Lim J.Y."/>
            <person name="Hwang I."/>
        </authorList>
    </citation>
    <scope>NUCLEOTIDE SEQUENCE [LARGE SCALE GENOMIC DNA]</scope>
    <source>
        <strain evidence="9">NP7</strain>
    </source>
</reference>
<evidence type="ECO:0000256" key="4">
    <source>
        <dbReference type="ARBA" id="ARBA00029754"/>
    </source>
</evidence>
<evidence type="ECO:0000259" key="7">
    <source>
        <dbReference type="PROSITE" id="PS51831"/>
    </source>
</evidence>
<dbReference type="Proteomes" id="UP000229340">
    <property type="component" value="Chromosome"/>
</dbReference>
<dbReference type="InterPro" id="IPR006674">
    <property type="entry name" value="HD_domain"/>
</dbReference>
<evidence type="ECO:0000256" key="5">
    <source>
        <dbReference type="ARBA" id="ARBA00032407"/>
    </source>
</evidence>
<protein>
    <recommendedName>
        <fullName evidence="2">GTP pyrophosphokinase</fullName>
    </recommendedName>
    <alternativeName>
        <fullName evidence="5">(p)ppGpp synthase</fullName>
    </alternativeName>
    <alternativeName>
        <fullName evidence="4">ATP:GTP 3'-pyrophosphotransferase</fullName>
    </alternativeName>
    <alternativeName>
        <fullName evidence="6">ppGpp synthase I</fullName>
    </alternativeName>
</protein>
<dbReference type="UniPathway" id="UPA00908">
    <property type="reaction ID" value="UER00886"/>
</dbReference>
<dbReference type="PANTHER" id="PTHR21262">
    <property type="entry name" value="GUANOSINE-3',5'-BIS DIPHOSPHATE 3'-PYROPHOSPHOHYDROLASE"/>
    <property type="match status" value="1"/>
</dbReference>
<evidence type="ECO:0000256" key="6">
    <source>
        <dbReference type="ARBA" id="ARBA00033308"/>
    </source>
</evidence>
<dbReference type="PANTHER" id="PTHR21262:SF31">
    <property type="entry name" value="GTP PYROPHOSPHOKINASE"/>
    <property type="match status" value="1"/>
</dbReference>
<dbReference type="Gene3D" id="3.10.20.30">
    <property type="match status" value="1"/>
</dbReference>
<feature type="domain" description="HD" evidence="7">
    <location>
        <begin position="58"/>
        <end position="155"/>
    </location>
</feature>
<dbReference type="SUPFAM" id="SSF81271">
    <property type="entry name" value="TGS-like"/>
    <property type="match status" value="1"/>
</dbReference>
<dbReference type="FunFam" id="1.10.3210.10:FF:000001">
    <property type="entry name" value="GTP pyrophosphokinase RelA"/>
    <property type="match status" value="1"/>
</dbReference>
<proteinExistence type="inferred from homology"/>
<dbReference type="SUPFAM" id="SSF81301">
    <property type="entry name" value="Nucleotidyltransferase"/>
    <property type="match status" value="1"/>
</dbReference>
<dbReference type="PROSITE" id="PS51831">
    <property type="entry name" value="HD"/>
    <property type="match status" value="1"/>
</dbReference>
<evidence type="ECO:0000313" key="8">
    <source>
        <dbReference type="EMBL" id="ATR78373.1"/>
    </source>
</evidence>
<dbReference type="SUPFAM" id="SSF109604">
    <property type="entry name" value="HD-domain/PDEase-like"/>
    <property type="match status" value="1"/>
</dbReference>
<dbReference type="GO" id="GO:0015970">
    <property type="term" value="P:guanosine tetraphosphate biosynthetic process"/>
    <property type="evidence" value="ECO:0007669"/>
    <property type="project" value="UniProtKB-UniPathway"/>
</dbReference>
<name>A0A2D2LTN5_FAUOS</name>
<dbReference type="SMART" id="SM00471">
    <property type="entry name" value="HDc"/>
    <property type="match status" value="1"/>
</dbReference>
<dbReference type="GO" id="GO:0042594">
    <property type="term" value="P:response to starvation"/>
    <property type="evidence" value="ECO:0007669"/>
    <property type="project" value="TreeGrafter"/>
</dbReference>
<gene>
    <name evidence="8" type="ORF">NP7_03310</name>
</gene>
<evidence type="ECO:0000256" key="3">
    <source>
        <dbReference type="ARBA" id="ARBA00022801"/>
    </source>
</evidence>
<evidence type="ECO:0000256" key="2">
    <source>
        <dbReference type="ARBA" id="ARBA00019852"/>
    </source>
</evidence>
<accession>A0A2D2LTN5</accession>